<dbReference type="EMBL" id="SNYJ01000001">
    <property type="protein sequence ID" value="TDQ42573.1"/>
    <property type="molecule type" value="Genomic_DNA"/>
</dbReference>
<name>A0A4R6UBX5_9BACI</name>
<dbReference type="Gene3D" id="1.20.120.330">
    <property type="entry name" value="Nucleotidyltransferases domain 2"/>
    <property type="match status" value="1"/>
</dbReference>
<dbReference type="Proteomes" id="UP000295632">
    <property type="component" value="Unassembled WGS sequence"/>
</dbReference>
<dbReference type="SUPFAM" id="SSF81631">
    <property type="entry name" value="PAP/OAS1 substrate-binding domain"/>
    <property type="match status" value="1"/>
</dbReference>
<keyword evidence="1" id="KW-0808">Transferase</keyword>
<dbReference type="AlphaFoldDB" id="A0A4R6UBX5"/>
<gene>
    <name evidence="1" type="ORF">EV213_1011</name>
</gene>
<comment type="caution">
    <text evidence="1">The sequence shown here is derived from an EMBL/GenBank/DDBJ whole genome shotgun (WGS) entry which is preliminary data.</text>
</comment>
<reference evidence="1 2" key="1">
    <citation type="submission" date="2019-03" db="EMBL/GenBank/DDBJ databases">
        <title>Genomic Encyclopedia of Type Strains, Phase IV (KMG-IV): sequencing the most valuable type-strain genomes for metagenomic binning, comparative biology and taxonomic classification.</title>
        <authorList>
            <person name="Goeker M."/>
        </authorList>
    </citation>
    <scope>NUCLEOTIDE SEQUENCE [LARGE SCALE GENOMIC DNA]</scope>
    <source>
        <strain evidence="1 2">DSM 28697</strain>
    </source>
</reference>
<dbReference type="InterPro" id="IPR007530">
    <property type="entry name" value="Aminoglycoside_adenylylTfrase"/>
</dbReference>
<dbReference type="RefSeq" id="WP_133578422.1">
    <property type="nucleotide sequence ID" value="NZ_SNYJ01000001.1"/>
</dbReference>
<dbReference type="OrthoDB" id="9776406at2"/>
<proteinExistence type="predicted"/>
<evidence type="ECO:0000313" key="1">
    <source>
        <dbReference type="EMBL" id="TDQ42573.1"/>
    </source>
</evidence>
<dbReference type="Gene3D" id="3.30.460.10">
    <property type="entry name" value="Beta Polymerase, domain 2"/>
    <property type="match status" value="1"/>
</dbReference>
<keyword evidence="2" id="KW-1185">Reference proteome</keyword>
<evidence type="ECO:0000313" key="2">
    <source>
        <dbReference type="Proteomes" id="UP000295632"/>
    </source>
</evidence>
<dbReference type="InterPro" id="IPR043519">
    <property type="entry name" value="NT_sf"/>
</dbReference>
<organism evidence="1 2">
    <name type="scientific">Aureibacillus halotolerans</name>
    <dbReference type="NCBI Taxonomy" id="1508390"/>
    <lineage>
        <taxon>Bacteria</taxon>
        <taxon>Bacillati</taxon>
        <taxon>Bacillota</taxon>
        <taxon>Bacilli</taxon>
        <taxon>Bacillales</taxon>
        <taxon>Bacillaceae</taxon>
        <taxon>Aureibacillus</taxon>
    </lineage>
</organism>
<dbReference type="PIRSF" id="PIRSF000812">
    <property type="entry name" value="AAD"/>
    <property type="match status" value="1"/>
</dbReference>
<accession>A0A4R6UBX5</accession>
<dbReference type="Pfam" id="PF04439">
    <property type="entry name" value="Adenyl_transf"/>
    <property type="match status" value="1"/>
</dbReference>
<dbReference type="SUPFAM" id="SSF81301">
    <property type="entry name" value="Nucleotidyltransferase"/>
    <property type="match status" value="1"/>
</dbReference>
<keyword evidence="1" id="KW-0548">Nucleotidyltransferase</keyword>
<protein>
    <submittedName>
        <fullName evidence="1">Aminoglycoside 6-adenylyltransferase</fullName>
    </submittedName>
</protein>
<dbReference type="GO" id="GO:0016779">
    <property type="term" value="F:nucleotidyltransferase activity"/>
    <property type="evidence" value="ECO:0007669"/>
    <property type="project" value="UniProtKB-KW"/>
</dbReference>
<sequence>MRTDQDVLAKIIEVAQKDDLIRAAFMNGSRVNPLAPKDRFQDFDIVYIVTSIDPFKKDHSWINAFGERVIVQVPDEMDLYLYPGEASQNRFAYLMQFSDGHRIDLTLFNQEVAAEAYYADSLRQVLIDKDAIFHEDEQHTSNDANYHVKRPDEHLFYACCNEFFWVSTYVAKGLCRDELPIAKTMMEGPVRSMLIQMLSWKIGIAHDFKVNVGKDGRWLKRFLAKDEWEAYAITYPNGDQWAMWEALEAMCRLFRDVGMNVAHELNYDYPLEEDKRVVSYLRGMRQN</sequence>